<evidence type="ECO:0008006" key="3">
    <source>
        <dbReference type="Google" id="ProtNLM"/>
    </source>
</evidence>
<dbReference type="EMBL" id="KV425554">
    <property type="protein sequence ID" value="KZT29440.1"/>
    <property type="molecule type" value="Genomic_DNA"/>
</dbReference>
<dbReference type="InParanoid" id="A0A165VBC2"/>
<sequence>SSYKVELSKPLKVRGIHDVFHASLLQIHEPNDDRLFPGRSDNQVISLEEQAMLDPEWTVDSIESHKGKGSDAVFEVLWKSG</sequence>
<keyword evidence="2" id="KW-1185">Reference proteome</keyword>
<organism evidence="1 2">
    <name type="scientific">Neolentinus lepideus HHB14362 ss-1</name>
    <dbReference type="NCBI Taxonomy" id="1314782"/>
    <lineage>
        <taxon>Eukaryota</taxon>
        <taxon>Fungi</taxon>
        <taxon>Dikarya</taxon>
        <taxon>Basidiomycota</taxon>
        <taxon>Agaricomycotina</taxon>
        <taxon>Agaricomycetes</taxon>
        <taxon>Gloeophyllales</taxon>
        <taxon>Gloeophyllaceae</taxon>
        <taxon>Neolentinus</taxon>
    </lineage>
</organism>
<evidence type="ECO:0000313" key="1">
    <source>
        <dbReference type="EMBL" id="KZT29440.1"/>
    </source>
</evidence>
<dbReference type="OrthoDB" id="3211671at2759"/>
<proteinExistence type="predicted"/>
<dbReference type="Proteomes" id="UP000076761">
    <property type="component" value="Unassembled WGS sequence"/>
</dbReference>
<protein>
    <recommendedName>
        <fullName evidence="3">Chromo domain-containing protein</fullName>
    </recommendedName>
</protein>
<feature type="non-terminal residue" evidence="1">
    <location>
        <position position="1"/>
    </location>
</feature>
<name>A0A165VBC2_9AGAM</name>
<gene>
    <name evidence="1" type="ORF">NEOLEDRAFT_1025819</name>
</gene>
<evidence type="ECO:0000313" key="2">
    <source>
        <dbReference type="Proteomes" id="UP000076761"/>
    </source>
</evidence>
<dbReference type="AlphaFoldDB" id="A0A165VBC2"/>
<reference evidence="1 2" key="1">
    <citation type="journal article" date="2016" name="Mol. Biol. Evol.">
        <title>Comparative Genomics of Early-Diverging Mushroom-Forming Fungi Provides Insights into the Origins of Lignocellulose Decay Capabilities.</title>
        <authorList>
            <person name="Nagy L.G."/>
            <person name="Riley R."/>
            <person name="Tritt A."/>
            <person name="Adam C."/>
            <person name="Daum C."/>
            <person name="Floudas D."/>
            <person name="Sun H."/>
            <person name="Yadav J.S."/>
            <person name="Pangilinan J."/>
            <person name="Larsson K.H."/>
            <person name="Matsuura K."/>
            <person name="Barry K."/>
            <person name="Labutti K."/>
            <person name="Kuo R."/>
            <person name="Ohm R.A."/>
            <person name="Bhattacharya S.S."/>
            <person name="Shirouzu T."/>
            <person name="Yoshinaga Y."/>
            <person name="Martin F.M."/>
            <person name="Grigoriev I.V."/>
            <person name="Hibbett D.S."/>
        </authorList>
    </citation>
    <scope>NUCLEOTIDE SEQUENCE [LARGE SCALE GENOMIC DNA]</scope>
    <source>
        <strain evidence="1 2">HHB14362 ss-1</strain>
    </source>
</reference>
<dbReference type="STRING" id="1314782.A0A165VBC2"/>
<feature type="non-terminal residue" evidence="1">
    <location>
        <position position="81"/>
    </location>
</feature>
<accession>A0A165VBC2</accession>